<sequence>MFKQPSSTFLTVAGLTLICVLFFSQLLFSGEIINATDILTQQYFWSFFIHENLFTDPCFQTWLPYINAGTPFSGGLDLVFQPVTLLTLLLFPAHIAINYEVVLYLFFMGVGMYLYMRELRLSQLSAFLAALFFMLNGEIVSLINAGHVNKIGAISPTPLVFWALERALRRKTLSAFLLTGAALGFQFWHSHVQISYYICIAVGIYFVMRVGLLYRQQRDLKQFSRFIVLGIVMVLVFLLLSAVRFLPLISFAQVSERAEGVSYEFATSWSMPPEELVTYIIPGFFGFRRANHYEDEQNVLDVPYWGRMPFTQTGRYFGILPLLLVGLALCFVRNKHVLTLGVIALIVLLLGMGQYIPIYKLLYAYIPGFNMFRVPQMILFLFAFATSALAGFGAEWLIIDLTEQKARRLRLFVLGGIILFLLCWLLTIYLSHADHEMISGFKDALLRKEATQEIAVQRFKNISAGLLRFDVIFGLSLFVLGLRLAANVRLRWFLAAFLALYLLDIGWFNAKYIDTISLEGSIYTSENDSIRYFKEHPGMYRILQATNTPESYGTFNKYLYHHLYSVSGYEAVGVQYYNEYLENMILGSPLVDLLNVRYIIVSKETQINEETPEVGKQFGPYNVVMNADAVLLENSHYLPRAFAVHQAQVLPSKNAIFSTLLDPSFDPREIVLVERELPSEFLVKRSTQQSVSSRLSRVDIIEYRHRIIRLKAEMADDGFLVLSEKYYPGWKAFVDGKQTDIYKANYTFQAIYAPKGSHEIIFTFQPTQFQTGLWITVLTGIGLCGFFIYEKRRASFPACSLPGDESPGCIPPPFQGEKSTSVSLFPDGELSLSKGEEVKEETPVQEQVSQAKKMRHPGNVIKNVSLIVISVILAIILIEILMQNSAMFQHGGDLAPRNDPNLTWQKPAGITRIMIVGDSLTFGDGVKATETYPYQLKEKLHSRLDGQFQVVNLGIMELNTDQQALILTRSNPYFGEPVLKLDPDLVILTFSVDDIEGRPDSRERPEINLLPRDVHQFLSDRSRLYLLLHRTFNDALSSTGIRPSYSAYLQRLYREHSPKWQEFQQSLNLFMDTVQQAQKPMLLVIFPALEHLDETHPFLDLYAHVKDLASAKGVEVLNLFPAFYGKDASALRVSLLNNHPNAQAYEIAAEAIYNTLIEKNLVTFPLFRE</sequence>
<feature type="transmembrane region" description="Helical" evidence="1">
    <location>
        <begin position="466"/>
        <end position="485"/>
    </location>
</feature>
<dbReference type="AlphaFoldDB" id="A0A081BXF4"/>
<dbReference type="SUPFAM" id="SSF52266">
    <property type="entry name" value="SGNH hydrolase"/>
    <property type="match status" value="1"/>
</dbReference>
<proteinExistence type="predicted"/>
<dbReference type="EMBL" id="DF820465">
    <property type="protein sequence ID" value="GAK57009.1"/>
    <property type="molecule type" value="Genomic_DNA"/>
</dbReference>
<dbReference type="InterPro" id="IPR036514">
    <property type="entry name" value="SGNH_hydro_sf"/>
</dbReference>
<evidence type="ECO:0000313" key="3">
    <source>
        <dbReference type="EMBL" id="GAK57009.1"/>
    </source>
</evidence>
<keyword evidence="1" id="KW-0812">Transmembrane</keyword>
<dbReference type="InterPro" id="IPR018580">
    <property type="entry name" value="Uncharacterised_YfhO"/>
</dbReference>
<dbReference type="Pfam" id="PF09586">
    <property type="entry name" value="YfhO"/>
    <property type="match status" value="1"/>
</dbReference>
<dbReference type="eggNOG" id="COG5617">
    <property type="taxonomic scope" value="Bacteria"/>
</dbReference>
<dbReference type="PANTHER" id="PTHR38454:SF1">
    <property type="entry name" value="INTEGRAL MEMBRANE PROTEIN"/>
    <property type="match status" value="1"/>
</dbReference>
<organism evidence="3">
    <name type="scientific">Vecturithrix granuli</name>
    <dbReference type="NCBI Taxonomy" id="1499967"/>
    <lineage>
        <taxon>Bacteria</taxon>
        <taxon>Candidatus Moduliflexota</taxon>
        <taxon>Candidatus Vecturitrichia</taxon>
        <taxon>Candidatus Vecturitrichales</taxon>
        <taxon>Candidatus Vecturitrichaceae</taxon>
        <taxon>Candidatus Vecturithrix</taxon>
    </lineage>
</organism>
<feature type="transmembrane region" description="Helical" evidence="1">
    <location>
        <begin position="337"/>
        <end position="358"/>
    </location>
</feature>
<dbReference type="eggNOG" id="COG2755">
    <property type="taxonomic scope" value="Bacteria"/>
</dbReference>
<dbReference type="Proteomes" id="UP000030661">
    <property type="component" value="Unassembled WGS sequence"/>
</dbReference>
<dbReference type="InterPro" id="IPR013830">
    <property type="entry name" value="SGNH_hydro"/>
</dbReference>
<feature type="transmembrane region" description="Helical" evidence="1">
    <location>
        <begin position="119"/>
        <end position="135"/>
    </location>
</feature>
<evidence type="ECO:0000259" key="2">
    <source>
        <dbReference type="Pfam" id="PF13472"/>
    </source>
</evidence>
<accession>A0A081BXF4</accession>
<dbReference type="PANTHER" id="PTHR38454">
    <property type="entry name" value="INTEGRAL MEMBRANE PROTEIN-RELATED"/>
    <property type="match status" value="1"/>
</dbReference>
<feature type="transmembrane region" description="Helical" evidence="1">
    <location>
        <begin position="83"/>
        <end position="107"/>
    </location>
</feature>
<feature type="transmembrane region" description="Helical" evidence="1">
    <location>
        <begin position="226"/>
        <end position="246"/>
    </location>
</feature>
<evidence type="ECO:0000256" key="1">
    <source>
        <dbReference type="SAM" id="Phobius"/>
    </source>
</evidence>
<feature type="domain" description="SGNH hydrolase-type esterase" evidence="2">
    <location>
        <begin position="916"/>
        <end position="1147"/>
    </location>
</feature>
<feature type="transmembrane region" description="Helical" evidence="1">
    <location>
        <begin position="411"/>
        <end position="430"/>
    </location>
</feature>
<gene>
    <name evidence="3" type="ORF">U27_03973</name>
</gene>
<keyword evidence="4" id="KW-1185">Reference proteome</keyword>
<feature type="transmembrane region" description="Helical" evidence="1">
    <location>
        <begin position="771"/>
        <end position="789"/>
    </location>
</feature>
<feature type="transmembrane region" description="Helical" evidence="1">
    <location>
        <begin position="378"/>
        <end position="399"/>
    </location>
</feature>
<dbReference type="Pfam" id="PF13472">
    <property type="entry name" value="Lipase_GDSL_2"/>
    <property type="match status" value="1"/>
</dbReference>
<evidence type="ECO:0000313" key="4">
    <source>
        <dbReference type="Proteomes" id="UP000030661"/>
    </source>
</evidence>
<feature type="transmembrane region" description="Helical" evidence="1">
    <location>
        <begin position="860"/>
        <end position="882"/>
    </location>
</feature>
<dbReference type="HOGENOM" id="CLU_008305_0_0_0"/>
<reference evidence="3" key="1">
    <citation type="journal article" date="2015" name="PeerJ">
        <title>First genomic representation of candidate bacterial phylum KSB3 points to enhanced environmental sensing as a trigger of wastewater bulking.</title>
        <authorList>
            <person name="Sekiguchi Y."/>
            <person name="Ohashi A."/>
            <person name="Parks D.H."/>
            <person name="Yamauchi T."/>
            <person name="Tyson G.W."/>
            <person name="Hugenholtz P."/>
        </authorList>
    </citation>
    <scope>NUCLEOTIDE SEQUENCE [LARGE SCALE GENOMIC DNA]</scope>
</reference>
<keyword evidence="1" id="KW-0472">Membrane</keyword>
<feature type="transmembrane region" description="Helical" evidence="1">
    <location>
        <begin position="194"/>
        <end position="214"/>
    </location>
</feature>
<dbReference type="STRING" id="1499967.U27_03973"/>
<feature type="transmembrane region" description="Helical" evidence="1">
    <location>
        <begin position="492"/>
        <end position="510"/>
    </location>
</feature>
<protein>
    <recommendedName>
        <fullName evidence="2">SGNH hydrolase-type esterase domain-containing protein</fullName>
    </recommendedName>
</protein>
<keyword evidence="1" id="KW-1133">Transmembrane helix</keyword>
<dbReference type="Gene3D" id="3.40.50.1110">
    <property type="entry name" value="SGNH hydrolase"/>
    <property type="match status" value="1"/>
</dbReference>
<feature type="transmembrane region" description="Helical" evidence="1">
    <location>
        <begin position="314"/>
        <end position="332"/>
    </location>
</feature>
<name>A0A081BXF4_VECG1</name>